<dbReference type="GO" id="GO:0022857">
    <property type="term" value="F:transmembrane transporter activity"/>
    <property type="evidence" value="ECO:0007669"/>
    <property type="project" value="InterPro"/>
</dbReference>
<sequence length="300" mass="31113">MELDHLWGVLFGSLHAMVPITLAAIGETIEESAGLFNIGLEGILLLSALSGALGAEASGSALIGLTVGMGTGALIGLVFGVVNTYWKGSQLITGVGINLFAFGFVAFMLITLGAPGFHSVPRAVQIQLIPLGVGSLSPLVIVTVILAVGVYWLLRRTQLGLRIRAVGENPAAADVAGIRVNALRLGTAIAAGCLAGLAGAYLSVDWFGAVTKEIVAGRGFIALATVVFSGLNPLLALLGGFVFGLFDTLATWIPTYPKVKDVIPWQFVAMAPYVVTLLVVAGAIGRVQFPKALGNPYFRE</sequence>
<proteinExistence type="predicted"/>
<feature type="transmembrane region" description="Helical" evidence="6">
    <location>
        <begin position="97"/>
        <end position="117"/>
    </location>
</feature>
<dbReference type="GO" id="GO:0005886">
    <property type="term" value="C:plasma membrane"/>
    <property type="evidence" value="ECO:0007669"/>
    <property type="project" value="UniProtKB-SubCell"/>
</dbReference>
<feature type="transmembrane region" description="Helical" evidence="6">
    <location>
        <begin position="61"/>
        <end position="85"/>
    </location>
</feature>
<feature type="transmembrane region" description="Helical" evidence="6">
    <location>
        <begin position="33"/>
        <end position="55"/>
    </location>
</feature>
<feature type="transmembrane region" description="Helical" evidence="6">
    <location>
        <begin position="129"/>
        <end position="154"/>
    </location>
</feature>
<evidence type="ECO:0000256" key="2">
    <source>
        <dbReference type="ARBA" id="ARBA00022475"/>
    </source>
</evidence>
<keyword evidence="3 6" id="KW-0812">Transmembrane</keyword>
<protein>
    <submittedName>
        <fullName evidence="7">Ribose ABC transport system, permease protein RbsC (TC 3.A.1.2.1)</fullName>
    </submittedName>
</protein>
<evidence type="ECO:0000256" key="6">
    <source>
        <dbReference type="SAM" id="Phobius"/>
    </source>
</evidence>
<name>A0A170PRS6_9ZZZZ</name>
<accession>A0A170PRS6</accession>
<reference evidence="7" key="1">
    <citation type="submission" date="2015-10" db="EMBL/GenBank/DDBJ databases">
        <authorList>
            <person name="Gilbert D.G."/>
        </authorList>
    </citation>
    <scope>NUCLEOTIDE SEQUENCE</scope>
</reference>
<keyword evidence="5 6" id="KW-0472">Membrane</keyword>
<feature type="transmembrane region" description="Helical" evidence="6">
    <location>
        <begin position="6"/>
        <end position="26"/>
    </location>
</feature>
<evidence type="ECO:0000256" key="1">
    <source>
        <dbReference type="ARBA" id="ARBA00004651"/>
    </source>
</evidence>
<keyword evidence="2" id="KW-1003">Cell membrane</keyword>
<evidence type="ECO:0000313" key="7">
    <source>
        <dbReference type="EMBL" id="CUS53671.1"/>
    </source>
</evidence>
<organism evidence="7">
    <name type="scientific">hydrothermal vent metagenome</name>
    <dbReference type="NCBI Taxonomy" id="652676"/>
    <lineage>
        <taxon>unclassified sequences</taxon>
        <taxon>metagenomes</taxon>
        <taxon>ecological metagenomes</taxon>
    </lineage>
</organism>
<dbReference type="Pfam" id="PF02653">
    <property type="entry name" value="BPD_transp_2"/>
    <property type="match status" value="1"/>
</dbReference>
<dbReference type="AlphaFoldDB" id="A0A170PRS6"/>
<keyword evidence="4 6" id="KW-1133">Transmembrane helix</keyword>
<evidence type="ECO:0000256" key="5">
    <source>
        <dbReference type="ARBA" id="ARBA00023136"/>
    </source>
</evidence>
<gene>
    <name evidence="7" type="ORF">MGWOODY_XGa1551</name>
</gene>
<dbReference type="EMBL" id="CZRL01000097">
    <property type="protein sequence ID" value="CUS53671.1"/>
    <property type="molecule type" value="Genomic_DNA"/>
</dbReference>
<dbReference type="PANTHER" id="PTHR43370:SF1">
    <property type="entry name" value="GUANOSINE ABC TRANSPORTER PERMEASE PROTEIN NUPQ"/>
    <property type="match status" value="1"/>
</dbReference>
<evidence type="ECO:0000256" key="4">
    <source>
        <dbReference type="ARBA" id="ARBA00022989"/>
    </source>
</evidence>
<dbReference type="PANTHER" id="PTHR43370">
    <property type="entry name" value="SUGAR ABC TRANSPORTER INTEGRAL MEMBRANE PROTEIN-RELATED"/>
    <property type="match status" value="1"/>
</dbReference>
<feature type="transmembrane region" description="Helical" evidence="6">
    <location>
        <begin position="220"/>
        <end position="243"/>
    </location>
</feature>
<comment type="subcellular location">
    <subcellularLocation>
        <location evidence="1">Cell membrane</location>
        <topology evidence="1">Multi-pass membrane protein</topology>
    </subcellularLocation>
</comment>
<dbReference type="CDD" id="cd06580">
    <property type="entry name" value="TM_PBP1_transp_TpRbsC_like"/>
    <property type="match status" value="1"/>
</dbReference>
<feature type="transmembrane region" description="Helical" evidence="6">
    <location>
        <begin position="263"/>
        <end position="284"/>
    </location>
</feature>
<dbReference type="InterPro" id="IPR001851">
    <property type="entry name" value="ABC_transp_permease"/>
</dbReference>
<evidence type="ECO:0000256" key="3">
    <source>
        <dbReference type="ARBA" id="ARBA00022692"/>
    </source>
</evidence>